<evidence type="ECO:0000259" key="1">
    <source>
        <dbReference type="Pfam" id="PF12034"/>
    </source>
</evidence>
<dbReference type="AlphaFoldDB" id="A0A9X1MWP5"/>
<dbReference type="Pfam" id="PF12034">
    <property type="entry name" value="YfbK_C"/>
    <property type="match status" value="1"/>
</dbReference>
<evidence type="ECO:0000313" key="3">
    <source>
        <dbReference type="EMBL" id="MCD1127111.1"/>
    </source>
</evidence>
<reference evidence="3" key="1">
    <citation type="submission" date="2021-11" db="EMBL/GenBank/DDBJ databases">
        <title>Jinshanibacter sp. isolated from one year old Eriocheir sinensis.</title>
        <authorList>
            <person name="Li J.-Y."/>
            <person name="He W."/>
            <person name="Gao T.-H."/>
        </authorList>
    </citation>
    <scope>NUCLEOTIDE SEQUENCE</scope>
    <source>
        <strain evidence="3">LJY008</strain>
    </source>
</reference>
<sequence>MLRLSFVHPMNTKQLLIEIEMTKAQSVKRGIHSLALLSALVLAGCSSTDPNLDLPSPAQTAGSPTQEIKQVYKTSAQNGPEVLISAADNNGSYNNMRRTLARSNLPEKESIQLSEWVNFFPYDYPQPQGRIPFAANGEIAVTPWNPNTRLVRVAIKADDAQTSAERRAANLVVLVGAEGADLELIKSSLTHLVNQLTPQDTLTLMSASGDKGVLLEPTTGDHKDKMLSAISSLNREKTIQDSSRLTEAYALAKDSYIADGINRVILVGNSTYNAGFSTVQDISDFFANHPASQISLTTLGFAASQFTPSPLAEVAYVGNGVHQYIDNVRDSNKVWDEQLSSTQIPVAKEFSMKVEFNPTYIKAYRLLGYQAPSEESSNVTNSGVVVTGQTMTALYEVIPAGSTEEWSAEQFASIATPSANSYLRQTKEIAMMHLRYKTPNARGTPQRIELPVPESQMNNTLDNSSKDFRFAAAVAAFAQQLKDNGASTGTFTLDDTLKLANEGRSDDKYDLRSEFIQLIGNAQNALPKSSPVKGQGE</sequence>
<dbReference type="InterPro" id="IPR021908">
    <property type="entry name" value="YfbK_C"/>
</dbReference>
<dbReference type="InterPro" id="IPR036465">
    <property type="entry name" value="vWFA_dom_sf"/>
</dbReference>
<organism evidence="3 4">
    <name type="scientific">Limnobaculum eriocheiris</name>
    <dbReference type="NCBI Taxonomy" id="2897391"/>
    <lineage>
        <taxon>Bacteria</taxon>
        <taxon>Pseudomonadati</taxon>
        <taxon>Pseudomonadota</taxon>
        <taxon>Gammaproteobacteria</taxon>
        <taxon>Enterobacterales</taxon>
        <taxon>Budviciaceae</taxon>
        <taxon>Limnobaculum</taxon>
    </lineage>
</organism>
<comment type="caution">
    <text evidence="3">The sequence shown here is derived from an EMBL/GenBank/DDBJ whole genome shotgun (WGS) entry which is preliminary data.</text>
</comment>
<accession>A0A9X1MWP5</accession>
<proteinExistence type="predicted"/>
<dbReference type="Proteomes" id="UP001139171">
    <property type="component" value="Unassembled WGS sequence"/>
</dbReference>
<protein>
    <submittedName>
        <fullName evidence="3">von Willebrand factor type A domain-containing protein</fullName>
    </submittedName>
</protein>
<dbReference type="RefSeq" id="WP_230610640.1">
    <property type="nucleotide sequence ID" value="NZ_JAJNAG010000040.1"/>
</dbReference>
<keyword evidence="4" id="KW-1185">Reference proteome</keyword>
<feature type="domain" description="Uncharacterised protein YfbK N-terminal" evidence="2">
    <location>
        <begin position="75"/>
        <end position="152"/>
    </location>
</feature>
<evidence type="ECO:0000313" key="4">
    <source>
        <dbReference type="Proteomes" id="UP001139171"/>
    </source>
</evidence>
<dbReference type="Gene3D" id="3.40.50.410">
    <property type="entry name" value="von Willebrand factor, type A domain"/>
    <property type="match status" value="1"/>
</dbReference>
<dbReference type="InterPro" id="IPR022156">
    <property type="entry name" value="Uncharacterised_YfbK_N"/>
</dbReference>
<gene>
    <name evidence="3" type="ORF">LPW36_14090</name>
</gene>
<dbReference type="SUPFAM" id="SSF53300">
    <property type="entry name" value="vWA-like"/>
    <property type="match status" value="1"/>
</dbReference>
<name>A0A9X1MWP5_9GAMM</name>
<dbReference type="Pfam" id="PF12450">
    <property type="entry name" value="vWF_A"/>
    <property type="match status" value="1"/>
</dbReference>
<evidence type="ECO:0000259" key="2">
    <source>
        <dbReference type="Pfam" id="PF12450"/>
    </source>
</evidence>
<feature type="domain" description="Uncharacterized protein YfbK C-terminal" evidence="1">
    <location>
        <begin position="342"/>
        <end position="523"/>
    </location>
</feature>
<dbReference type="EMBL" id="JAJNAG010000040">
    <property type="protein sequence ID" value="MCD1127111.1"/>
    <property type="molecule type" value="Genomic_DNA"/>
</dbReference>